<dbReference type="AlphaFoldDB" id="A0A0N1I519"/>
<dbReference type="Gene3D" id="2.60.120.650">
    <property type="entry name" value="Cupin"/>
    <property type="match status" value="1"/>
</dbReference>
<feature type="domain" description="JmjC" evidence="2">
    <location>
        <begin position="245"/>
        <end position="432"/>
    </location>
</feature>
<dbReference type="EMBL" id="LJSK01000077">
    <property type="protein sequence ID" value="KPI87678.1"/>
    <property type="molecule type" value="Genomic_DNA"/>
</dbReference>
<dbReference type="InterPro" id="IPR003347">
    <property type="entry name" value="JmjC_dom"/>
</dbReference>
<dbReference type="GO" id="GO:0016706">
    <property type="term" value="F:2-oxoglutarate-dependent dioxygenase activity"/>
    <property type="evidence" value="ECO:0007669"/>
    <property type="project" value="TreeGrafter"/>
</dbReference>
<dbReference type="GO" id="GO:0005634">
    <property type="term" value="C:nucleus"/>
    <property type="evidence" value="ECO:0007669"/>
    <property type="project" value="TreeGrafter"/>
</dbReference>
<dbReference type="GO" id="GO:0045905">
    <property type="term" value="P:positive regulation of translational termination"/>
    <property type="evidence" value="ECO:0007669"/>
    <property type="project" value="TreeGrafter"/>
</dbReference>
<dbReference type="SUPFAM" id="SSF51197">
    <property type="entry name" value="Clavaminate synthase-like"/>
    <property type="match status" value="1"/>
</dbReference>
<evidence type="ECO:0000256" key="1">
    <source>
        <dbReference type="SAM" id="MobiDB-lite"/>
    </source>
</evidence>
<dbReference type="PANTHER" id="PTHR12480">
    <property type="entry name" value="ARGININE DEMETHYLASE AND LYSYL-HYDROXYLASE JMJD"/>
    <property type="match status" value="1"/>
</dbReference>
<accession>A0A0N1I519</accession>
<dbReference type="OrthoDB" id="203487at2759"/>
<evidence type="ECO:0000259" key="2">
    <source>
        <dbReference type="PROSITE" id="PS51184"/>
    </source>
</evidence>
<dbReference type="InterPro" id="IPR050910">
    <property type="entry name" value="JMJD6_ArgDemeth/LysHydrox"/>
</dbReference>
<dbReference type="SMART" id="SM00558">
    <property type="entry name" value="JmjC"/>
    <property type="match status" value="1"/>
</dbReference>
<evidence type="ECO:0000313" key="3">
    <source>
        <dbReference type="EMBL" id="KPI87678.1"/>
    </source>
</evidence>
<dbReference type="OMA" id="PALFYHQ"/>
<sequence length="524" mass="57258">MVAMLELEGTNLTYEEFRRSCLVPNRPAIIRNACRSAGSSYFHLAELIHRLSPQALHDTIGPRTLVPVYPTPFTATLKDTEAKCDSLEAPHDAEGSTRCVQTCWGGGALMTPVEVEGSEEDDGGCREVPLAVVLQSWALGNAGKGAGDSESRVYYLKDWHLQEALERAATTAECERTGQQSAAAPECVKQRESGVHGSALYRVPHFLGADWMDPFCRYVQSASSPRAGHPRRSSTEASETSMEGAAHGLSSLSSSAPTCVGFGNNRSDYRFAYIGSVGSWTPLHCDVFGTYSWSFNVCGDKLWFFPTMAGNAYLHEHLLPLFPTPPDIRVLTGFEMEGVVQHPGDLVFVPARFYHQVHNVSGMTFPFPSYAGTETDAKAAASTASGEGAGKGRQGGAMPTSTMVGPLTMALNHNWCNVFNIECMVRTFLSDAQRLVGQLSVDDLGVICDTKDVAVWREYVDTMLHNGTNWSHASMKCFLEFCVRHIESLEPGMIAVEDERGAAELLARQLLSEVCESYEHLFET</sequence>
<gene>
    <name evidence="3" type="ORF">ABL78_3216</name>
</gene>
<organism evidence="3 4">
    <name type="scientific">Leptomonas seymouri</name>
    <dbReference type="NCBI Taxonomy" id="5684"/>
    <lineage>
        <taxon>Eukaryota</taxon>
        <taxon>Discoba</taxon>
        <taxon>Euglenozoa</taxon>
        <taxon>Kinetoplastea</taxon>
        <taxon>Metakinetoplastina</taxon>
        <taxon>Trypanosomatida</taxon>
        <taxon>Trypanosomatidae</taxon>
        <taxon>Leishmaniinae</taxon>
        <taxon>Leptomonas</taxon>
    </lineage>
</organism>
<comment type="caution">
    <text evidence="3">The sequence shown here is derived from an EMBL/GenBank/DDBJ whole genome shotgun (WGS) entry which is preliminary data.</text>
</comment>
<dbReference type="Proteomes" id="UP000038009">
    <property type="component" value="Unassembled WGS sequence"/>
</dbReference>
<name>A0A0N1I519_LEPSE</name>
<evidence type="ECO:0000313" key="4">
    <source>
        <dbReference type="Proteomes" id="UP000038009"/>
    </source>
</evidence>
<proteinExistence type="predicted"/>
<reference evidence="3 4" key="1">
    <citation type="journal article" date="2015" name="PLoS Pathog.">
        <title>Leptomonas seymouri: Adaptations to the Dixenous Life Cycle Analyzed by Genome Sequencing, Transcriptome Profiling and Co-infection with Leishmania donovani.</title>
        <authorList>
            <person name="Kraeva N."/>
            <person name="Butenko A."/>
            <person name="Hlavacova J."/>
            <person name="Kostygov A."/>
            <person name="Myskova J."/>
            <person name="Grybchuk D."/>
            <person name="Lestinova T."/>
            <person name="Votypka J."/>
            <person name="Volf P."/>
            <person name="Opperdoes F."/>
            <person name="Flegontov P."/>
            <person name="Lukes J."/>
            <person name="Yurchenko V."/>
        </authorList>
    </citation>
    <scope>NUCLEOTIDE SEQUENCE [LARGE SCALE GENOMIC DNA]</scope>
    <source>
        <strain evidence="3 4">ATCC 30220</strain>
    </source>
</reference>
<protein>
    <recommendedName>
        <fullName evidence="2">JmjC domain-containing protein</fullName>
    </recommendedName>
</protein>
<dbReference type="Pfam" id="PF02373">
    <property type="entry name" value="JmjC"/>
    <property type="match status" value="1"/>
</dbReference>
<dbReference type="GO" id="GO:0043565">
    <property type="term" value="F:sequence-specific DNA binding"/>
    <property type="evidence" value="ECO:0007669"/>
    <property type="project" value="TreeGrafter"/>
</dbReference>
<dbReference type="PANTHER" id="PTHR12480:SF6">
    <property type="entry name" value="2-OXOGLUTARATE AND IRON-DEPENDENT OXYGENASE JMJD4"/>
    <property type="match status" value="1"/>
</dbReference>
<feature type="region of interest" description="Disordered" evidence="1">
    <location>
        <begin position="222"/>
        <end position="251"/>
    </location>
</feature>
<dbReference type="PROSITE" id="PS51184">
    <property type="entry name" value="JMJC"/>
    <property type="match status" value="1"/>
</dbReference>
<dbReference type="GO" id="GO:0005737">
    <property type="term" value="C:cytoplasm"/>
    <property type="evidence" value="ECO:0007669"/>
    <property type="project" value="TreeGrafter"/>
</dbReference>
<keyword evidence="4" id="KW-1185">Reference proteome</keyword>
<dbReference type="VEuPathDB" id="TriTrypDB:Lsey_0077_0050"/>